<dbReference type="PANTHER" id="PTHR36953:SF2">
    <property type="entry name" value="PROTEIN CBG16638"/>
    <property type="match status" value="1"/>
</dbReference>
<protein>
    <submittedName>
        <fullName evidence="2">Uncharacterized protein</fullName>
    </submittedName>
</protein>
<feature type="compositionally biased region" description="Basic and acidic residues" evidence="1">
    <location>
        <begin position="242"/>
        <end position="260"/>
    </location>
</feature>
<dbReference type="RefSeq" id="XP_003099873.2">
    <property type="nucleotide sequence ID" value="XM_003099825.2"/>
</dbReference>
<evidence type="ECO:0000313" key="2">
    <source>
        <dbReference type="EMBL" id="KAF1767112.1"/>
    </source>
</evidence>
<dbReference type="InterPro" id="IPR040437">
    <property type="entry name" value="F10E9.3-like"/>
</dbReference>
<dbReference type="AlphaFoldDB" id="A0A6A5HMT8"/>
<evidence type="ECO:0000256" key="1">
    <source>
        <dbReference type="SAM" id="MobiDB-lite"/>
    </source>
</evidence>
<dbReference type="PANTHER" id="PTHR36953">
    <property type="entry name" value="PROTEIN CBG07386-RELATED"/>
    <property type="match status" value="1"/>
</dbReference>
<dbReference type="CTD" id="9826260"/>
<feature type="compositionally biased region" description="Basic and acidic residues" evidence="1">
    <location>
        <begin position="59"/>
        <end position="71"/>
    </location>
</feature>
<dbReference type="Proteomes" id="UP000483820">
    <property type="component" value="Chromosome II"/>
</dbReference>
<feature type="compositionally biased region" description="Low complexity" evidence="1">
    <location>
        <begin position="205"/>
        <end position="225"/>
    </location>
</feature>
<gene>
    <name evidence="2" type="ORF">GCK72_007070</name>
</gene>
<dbReference type="KEGG" id="crq:GCK72_007070"/>
<reference evidence="2 3" key="1">
    <citation type="submission" date="2019-12" db="EMBL/GenBank/DDBJ databases">
        <title>Chromosome-level assembly of the Caenorhabditis remanei genome.</title>
        <authorList>
            <person name="Teterina A.A."/>
            <person name="Willis J.H."/>
            <person name="Phillips P.C."/>
        </authorList>
    </citation>
    <scope>NUCLEOTIDE SEQUENCE [LARGE SCALE GENOMIC DNA]</scope>
    <source>
        <strain evidence="2 3">PX506</strain>
        <tissue evidence="2">Whole organism</tissue>
    </source>
</reference>
<feature type="compositionally biased region" description="Acidic residues" evidence="1">
    <location>
        <begin position="28"/>
        <end position="47"/>
    </location>
</feature>
<name>A0A6A5HMT8_CAERE</name>
<feature type="region of interest" description="Disordered" evidence="1">
    <location>
        <begin position="1"/>
        <end position="106"/>
    </location>
</feature>
<sequence>MSYSTRRSTSKTAPVEEPVEEKKKDQEMESEDEKEVVELEDEDDEDSTPPVLQLESPTQEEKKDEKKKEEASDLATVLRNCFGSLMDKKKKKDKEEDVTDPFPKDVDPLALLNKQQAGPSRAAQIAHAAKVGKGPQRHLQPRSYPVPIAPARFVVGSNTTKGPARLLENRKREMGLAGLRPPPMVVKKATPLATYNGGQPGQKFGRPSTSSGSSGDSVSPRSSPPAIVDIQKMLGATPPVKLEMKRDGCHESEKKKEFEELQKETLSRVTKDSSNHTVLLGTMVLNGLNQLKERGGEDYRAFSKEVFGLLQKYKIQ</sequence>
<dbReference type="GeneID" id="9826260"/>
<proteinExistence type="predicted"/>
<evidence type="ECO:0000313" key="3">
    <source>
        <dbReference type="Proteomes" id="UP000483820"/>
    </source>
</evidence>
<feature type="compositionally biased region" description="Polar residues" evidence="1">
    <location>
        <begin position="1"/>
        <end position="12"/>
    </location>
</feature>
<comment type="caution">
    <text evidence="2">The sequence shown here is derived from an EMBL/GenBank/DDBJ whole genome shotgun (WGS) entry which is preliminary data.</text>
</comment>
<organism evidence="2 3">
    <name type="scientific">Caenorhabditis remanei</name>
    <name type="common">Caenorhabditis vulgaris</name>
    <dbReference type="NCBI Taxonomy" id="31234"/>
    <lineage>
        <taxon>Eukaryota</taxon>
        <taxon>Metazoa</taxon>
        <taxon>Ecdysozoa</taxon>
        <taxon>Nematoda</taxon>
        <taxon>Chromadorea</taxon>
        <taxon>Rhabditida</taxon>
        <taxon>Rhabditina</taxon>
        <taxon>Rhabditomorpha</taxon>
        <taxon>Rhabditoidea</taxon>
        <taxon>Rhabditidae</taxon>
        <taxon>Peloderinae</taxon>
        <taxon>Caenorhabditis</taxon>
    </lineage>
</organism>
<accession>A0A6A5HMT8</accession>
<feature type="region of interest" description="Disordered" evidence="1">
    <location>
        <begin position="174"/>
        <end position="260"/>
    </location>
</feature>
<dbReference type="EMBL" id="WUAV01000002">
    <property type="protein sequence ID" value="KAF1767112.1"/>
    <property type="molecule type" value="Genomic_DNA"/>
</dbReference>